<evidence type="ECO:0000313" key="1">
    <source>
        <dbReference type="EMBL" id="KAF7421299.1"/>
    </source>
</evidence>
<dbReference type="Proteomes" id="UP000623687">
    <property type="component" value="Unassembled WGS sequence"/>
</dbReference>
<dbReference type="VEuPathDB" id="FungiDB:PC9H_011821"/>
<dbReference type="EMBL" id="JACETU010000009">
    <property type="protein sequence ID" value="KAF7421299.1"/>
    <property type="molecule type" value="Genomic_DNA"/>
</dbReference>
<accession>A0A8H6ZJI2</accession>
<proteinExistence type="predicted"/>
<protein>
    <submittedName>
        <fullName evidence="1">Uncharacterized protein</fullName>
    </submittedName>
</protein>
<sequence>MTGYISRWDREGLLKEPQPRPVIPIPLVYQNGGNAGVNYAPTWVACAPSTSVVTVPLYNTNYLLPPPPPPPPGYRATHSVIYTPVTTTTAIPSSPWVYHTTYQPSPSWVCGAWRW</sequence>
<gene>
    <name evidence="1" type="ORF">PC9H_011821</name>
</gene>
<name>A0A8H6ZJI2_PLEOS</name>
<dbReference type="AlphaFoldDB" id="A0A8H6ZJI2"/>
<comment type="caution">
    <text evidence="1">The sequence shown here is derived from an EMBL/GenBank/DDBJ whole genome shotgun (WGS) entry which is preliminary data.</text>
</comment>
<evidence type="ECO:0000313" key="2">
    <source>
        <dbReference type="Proteomes" id="UP000623687"/>
    </source>
</evidence>
<organism evidence="1 2">
    <name type="scientific">Pleurotus ostreatus</name>
    <name type="common">Oyster mushroom</name>
    <name type="synonym">White-rot fungus</name>
    <dbReference type="NCBI Taxonomy" id="5322"/>
    <lineage>
        <taxon>Eukaryota</taxon>
        <taxon>Fungi</taxon>
        <taxon>Dikarya</taxon>
        <taxon>Basidiomycota</taxon>
        <taxon>Agaricomycotina</taxon>
        <taxon>Agaricomycetes</taxon>
        <taxon>Agaricomycetidae</taxon>
        <taxon>Agaricales</taxon>
        <taxon>Pleurotineae</taxon>
        <taxon>Pleurotaceae</taxon>
        <taxon>Pleurotus</taxon>
    </lineage>
</organism>
<keyword evidence="2" id="KW-1185">Reference proteome</keyword>
<dbReference type="RefSeq" id="XP_036627157.1">
    <property type="nucleotide sequence ID" value="XM_036781302.1"/>
</dbReference>
<dbReference type="GeneID" id="59381639"/>
<reference evidence="1" key="1">
    <citation type="submission" date="2019-07" db="EMBL/GenBank/DDBJ databases">
        <authorList>
            <person name="Palmer J.M."/>
        </authorList>
    </citation>
    <scope>NUCLEOTIDE SEQUENCE</scope>
    <source>
        <strain evidence="1">PC9</strain>
    </source>
</reference>